<dbReference type="SFLD" id="SFLDS00029">
    <property type="entry name" value="Radical_SAM"/>
    <property type="match status" value="1"/>
</dbReference>
<dbReference type="PANTHER" id="PTHR37822">
    <property type="entry name" value="SPORE PHOTOPRODUCT LYASE-RELATED"/>
    <property type="match status" value="1"/>
</dbReference>
<dbReference type="InterPro" id="IPR007197">
    <property type="entry name" value="rSAM"/>
</dbReference>
<dbReference type="RefSeq" id="WP_202956983.1">
    <property type="nucleotide sequence ID" value="NZ_JAPCID010000046.1"/>
</dbReference>
<dbReference type="Gene3D" id="3.80.30.30">
    <property type="match status" value="1"/>
</dbReference>
<dbReference type="Gene3D" id="3.40.50.12110">
    <property type="match status" value="1"/>
</dbReference>
<dbReference type="PANTHER" id="PTHR37822:SF2">
    <property type="entry name" value="SPORE PHOTOPRODUCT LYASE"/>
    <property type="match status" value="1"/>
</dbReference>
<dbReference type="SUPFAM" id="SSF102114">
    <property type="entry name" value="Radical SAM enzymes"/>
    <property type="match status" value="1"/>
</dbReference>
<dbReference type="Proteomes" id="UP001147700">
    <property type="component" value="Unassembled WGS sequence"/>
</dbReference>
<name>A0ABT4RRH3_9ACTN</name>
<keyword evidence="2" id="KW-1185">Reference proteome</keyword>
<evidence type="ECO:0000313" key="1">
    <source>
        <dbReference type="EMBL" id="MDA0140856.1"/>
    </source>
</evidence>
<reference evidence="1" key="1">
    <citation type="submission" date="2022-10" db="EMBL/GenBank/DDBJ databases">
        <title>The WGS of Solirubrobacter sp. CPCC 204708.</title>
        <authorList>
            <person name="Jiang Z."/>
        </authorList>
    </citation>
    <scope>NUCLEOTIDE SEQUENCE</scope>
    <source>
        <strain evidence="1">CPCC 204708</strain>
    </source>
</reference>
<evidence type="ECO:0008006" key="3">
    <source>
        <dbReference type="Google" id="ProtNLM"/>
    </source>
</evidence>
<dbReference type="EMBL" id="JAPCID010000046">
    <property type="protein sequence ID" value="MDA0140856.1"/>
    <property type="molecule type" value="Genomic_DNA"/>
</dbReference>
<dbReference type="Pfam" id="PF20903">
    <property type="entry name" value="SPL"/>
    <property type="match status" value="1"/>
</dbReference>
<organism evidence="1 2">
    <name type="scientific">Solirubrobacter deserti</name>
    <dbReference type="NCBI Taxonomy" id="2282478"/>
    <lineage>
        <taxon>Bacteria</taxon>
        <taxon>Bacillati</taxon>
        <taxon>Actinomycetota</taxon>
        <taxon>Thermoleophilia</taxon>
        <taxon>Solirubrobacterales</taxon>
        <taxon>Solirubrobacteraceae</taxon>
        <taxon>Solirubrobacter</taxon>
    </lineage>
</organism>
<protein>
    <recommendedName>
        <fullName evidence="3">Radical SAM protein</fullName>
    </recommendedName>
</protein>
<comment type="caution">
    <text evidence="1">The sequence shown here is derived from an EMBL/GenBank/DDBJ whole genome shotgun (WGS) entry which is preliminary data.</text>
</comment>
<proteinExistence type="predicted"/>
<accession>A0ABT4RRH3</accession>
<dbReference type="CDD" id="cd01335">
    <property type="entry name" value="Radical_SAM"/>
    <property type="match status" value="1"/>
</dbReference>
<sequence length="351" mass="38690">MAKLWTPKHVLVTRAALDFEHGHAIAARCERLGIPVERLASDRLPSLRQGNERDRYRRAKSTLAVVVAPPSARRPQPIPPSADWQFHIARGCPAHCQYCYLAGSLPGAPVTRAFANLDEILGELAAYEGRGTVTSKQDARAHEGTTFEASCYTDPLGIEHLTGSLAATIEHFADRPGTQLRFTTKFDAVDELLRLDHGGRTRARMSVNAPLVAKRYEGGTAPLDARLQALRRLAAAGYPVGLTIAPIMPLEDWDAGYQELLDRVAAALEGLDADLTVECITHRFTDTSRAVLRSWYPASTLEMDDDLRAQKRTKFGGVKHVYPKPVMAALKAFFERALAATLPNARLLYWT</sequence>
<gene>
    <name evidence="1" type="ORF">OJ962_25390</name>
</gene>
<evidence type="ECO:0000313" key="2">
    <source>
        <dbReference type="Proteomes" id="UP001147700"/>
    </source>
</evidence>
<dbReference type="InterPro" id="IPR049539">
    <property type="entry name" value="SPL"/>
</dbReference>
<dbReference type="InterPro" id="IPR058240">
    <property type="entry name" value="rSAM_sf"/>
</dbReference>